<sequence length="455" mass="49956">MNVTHAREQAISFAVWERPQMRQALAARDIATVYLLLQRVGISQRRIAALTGQSQSEISEILNGRQVMAYDVLVRIADGLGVPRGYMGLAYDETTQGGADPALACHEDDLDEDEQVRRLLAHAAQVTIGAVAVVADDWRRPLARADTPVPAKIGDAEVEQVETVTESLRTLDYRYGGGVCRDAVLAQLSWSQHLLRATCSERVGRRLHRALADQHNLAGWTSFDVGLHGPARRHLSRALEQAKYAGDPSLAANILYRLGRVHLHLGRVEDALRFFQLGQICAQDASCELTVAMLCANEAWAYALLGDEKLAMKSISRASDEFDRAHREAVPGWVRFFTEVDLQAASGMTHAGLAELDRRHLPLAAELLAGSVRRREADMARSKVFELIGLATVRLLLGEVDDGVADGHEAVTLVTQIRSVRTIDRLAPLEAAAAGRPNSADARELRRRIAELRAV</sequence>
<dbReference type="SUPFAM" id="SSF48452">
    <property type="entry name" value="TPR-like"/>
    <property type="match status" value="1"/>
</dbReference>
<evidence type="ECO:0000313" key="2">
    <source>
        <dbReference type="EMBL" id="MFC4530538.1"/>
    </source>
</evidence>
<organism evidence="2 3">
    <name type="scientific">Sphaerisporangium dianthi</name>
    <dbReference type="NCBI Taxonomy" id="1436120"/>
    <lineage>
        <taxon>Bacteria</taxon>
        <taxon>Bacillati</taxon>
        <taxon>Actinomycetota</taxon>
        <taxon>Actinomycetes</taxon>
        <taxon>Streptosporangiales</taxon>
        <taxon>Streptosporangiaceae</taxon>
        <taxon>Sphaerisporangium</taxon>
    </lineage>
</organism>
<dbReference type="CDD" id="cd00093">
    <property type="entry name" value="HTH_XRE"/>
    <property type="match status" value="1"/>
</dbReference>
<evidence type="ECO:0000313" key="3">
    <source>
        <dbReference type="Proteomes" id="UP001596004"/>
    </source>
</evidence>
<gene>
    <name evidence="2" type="ORF">ACFO60_07165</name>
</gene>
<dbReference type="EMBL" id="JBHSFP010000003">
    <property type="protein sequence ID" value="MFC4530538.1"/>
    <property type="molecule type" value="Genomic_DNA"/>
</dbReference>
<evidence type="ECO:0000259" key="1">
    <source>
        <dbReference type="PROSITE" id="PS50943"/>
    </source>
</evidence>
<keyword evidence="3" id="KW-1185">Reference proteome</keyword>
<dbReference type="RefSeq" id="WP_380838419.1">
    <property type="nucleotide sequence ID" value="NZ_JBHSFP010000003.1"/>
</dbReference>
<feature type="domain" description="HTH cro/C1-type" evidence="1">
    <location>
        <begin position="41"/>
        <end position="87"/>
    </location>
</feature>
<dbReference type="SMART" id="SM00530">
    <property type="entry name" value="HTH_XRE"/>
    <property type="match status" value="1"/>
</dbReference>
<dbReference type="Gene3D" id="1.25.40.10">
    <property type="entry name" value="Tetratricopeptide repeat domain"/>
    <property type="match status" value="1"/>
</dbReference>
<reference evidence="3" key="1">
    <citation type="journal article" date="2019" name="Int. J. Syst. Evol. Microbiol.">
        <title>The Global Catalogue of Microorganisms (GCM) 10K type strain sequencing project: providing services to taxonomists for standard genome sequencing and annotation.</title>
        <authorList>
            <consortium name="The Broad Institute Genomics Platform"/>
            <consortium name="The Broad Institute Genome Sequencing Center for Infectious Disease"/>
            <person name="Wu L."/>
            <person name="Ma J."/>
        </authorList>
    </citation>
    <scope>NUCLEOTIDE SEQUENCE [LARGE SCALE GENOMIC DNA]</scope>
    <source>
        <strain evidence="3">CGMCC 4.7132</strain>
    </source>
</reference>
<dbReference type="Pfam" id="PF13560">
    <property type="entry name" value="HTH_31"/>
    <property type="match status" value="1"/>
</dbReference>
<dbReference type="Gene3D" id="1.10.260.40">
    <property type="entry name" value="lambda repressor-like DNA-binding domains"/>
    <property type="match status" value="1"/>
</dbReference>
<dbReference type="PROSITE" id="PS50943">
    <property type="entry name" value="HTH_CROC1"/>
    <property type="match status" value="1"/>
</dbReference>
<dbReference type="InterPro" id="IPR011990">
    <property type="entry name" value="TPR-like_helical_dom_sf"/>
</dbReference>
<dbReference type="Proteomes" id="UP001596004">
    <property type="component" value="Unassembled WGS sequence"/>
</dbReference>
<name>A0ABV9CBV7_9ACTN</name>
<dbReference type="InterPro" id="IPR010982">
    <property type="entry name" value="Lambda_DNA-bd_dom_sf"/>
</dbReference>
<comment type="caution">
    <text evidence="2">The sequence shown here is derived from an EMBL/GenBank/DDBJ whole genome shotgun (WGS) entry which is preliminary data.</text>
</comment>
<accession>A0ABV9CBV7</accession>
<proteinExistence type="predicted"/>
<dbReference type="SUPFAM" id="SSF47413">
    <property type="entry name" value="lambda repressor-like DNA-binding domains"/>
    <property type="match status" value="1"/>
</dbReference>
<protein>
    <submittedName>
        <fullName evidence="2">Helix-turn-helix domain-containing protein</fullName>
    </submittedName>
</protein>
<dbReference type="InterPro" id="IPR001387">
    <property type="entry name" value="Cro/C1-type_HTH"/>
</dbReference>